<keyword evidence="1 3" id="KW-0378">Hydrolase</keyword>
<dbReference type="Gene3D" id="3.40.1090.10">
    <property type="entry name" value="Cytosolic phospholipase A2 catalytic domain"/>
    <property type="match status" value="1"/>
</dbReference>
<name>A0A7L2IBN8_9PICI</name>
<dbReference type="Pfam" id="PF01735">
    <property type="entry name" value="PLA2_B"/>
    <property type="match status" value="1"/>
</dbReference>
<dbReference type="SUPFAM" id="SSF52151">
    <property type="entry name" value="FabD/lysophospholipase-like"/>
    <property type="match status" value="1"/>
</dbReference>
<keyword evidence="2 3" id="KW-0443">Lipid metabolism</keyword>
<dbReference type="GO" id="GO:0047498">
    <property type="term" value="F:calcium-dependent phospholipase A2 activity"/>
    <property type="evidence" value="ECO:0007669"/>
    <property type="project" value="TreeGrafter"/>
</dbReference>
<protein>
    <submittedName>
        <fullName evidence="5">PA24E phospholipase</fullName>
    </submittedName>
</protein>
<evidence type="ECO:0000256" key="3">
    <source>
        <dbReference type="PROSITE-ProRule" id="PRU00555"/>
    </source>
</evidence>
<keyword evidence="3" id="KW-0442">Lipid degradation</keyword>
<dbReference type="PANTHER" id="PTHR10728:SF67">
    <property type="entry name" value="PHOSPHOLIPASE A2"/>
    <property type="match status" value="1"/>
</dbReference>
<gene>
    <name evidence="5" type="primary">Pla2g4e_2</name>
    <name evidence="5" type="ORF">SEMFRA_R03625</name>
</gene>
<dbReference type="GO" id="GO:0005544">
    <property type="term" value="F:calcium-dependent phospholipid binding"/>
    <property type="evidence" value="ECO:0007669"/>
    <property type="project" value="TreeGrafter"/>
</dbReference>
<dbReference type="AlphaFoldDB" id="A0A7L2IBN8"/>
<dbReference type="InterPro" id="IPR002642">
    <property type="entry name" value="LysoPLipase_cat_dom"/>
</dbReference>
<comment type="caution">
    <text evidence="5">The sequence shown here is derived from an EMBL/GenBank/DDBJ whole genome shotgun (WGS) entry which is preliminary data.</text>
</comment>
<feature type="non-terminal residue" evidence="5">
    <location>
        <position position="239"/>
    </location>
</feature>
<feature type="non-terminal residue" evidence="5">
    <location>
        <position position="1"/>
    </location>
</feature>
<evidence type="ECO:0000313" key="5">
    <source>
        <dbReference type="EMBL" id="NXR08125.1"/>
    </source>
</evidence>
<dbReference type="PROSITE" id="PS51210">
    <property type="entry name" value="PLA2C"/>
    <property type="match status" value="1"/>
</dbReference>
<evidence type="ECO:0000256" key="1">
    <source>
        <dbReference type="ARBA" id="ARBA00022801"/>
    </source>
</evidence>
<dbReference type="Proteomes" id="UP000536381">
    <property type="component" value="Unassembled WGS sequence"/>
</dbReference>
<dbReference type="EMBL" id="VWYK01031776">
    <property type="protein sequence ID" value="NXR08125.1"/>
    <property type="molecule type" value="Genomic_DNA"/>
</dbReference>
<reference evidence="5 6" key="1">
    <citation type="submission" date="2019-09" db="EMBL/GenBank/DDBJ databases">
        <title>Bird 10,000 Genomes (B10K) Project - Family phase.</title>
        <authorList>
            <person name="Zhang G."/>
        </authorList>
    </citation>
    <scope>NUCLEOTIDE SEQUENCE [LARGE SCALE GENOMIC DNA]</scope>
    <source>
        <strain evidence="5">B10K-DU-001-42</strain>
        <tissue evidence="5">Muscle</tissue>
    </source>
</reference>
<organism evidence="5 6">
    <name type="scientific">Semnornis frantzii</name>
    <dbReference type="NCBI Taxonomy" id="91796"/>
    <lineage>
        <taxon>Eukaryota</taxon>
        <taxon>Metazoa</taxon>
        <taxon>Chordata</taxon>
        <taxon>Craniata</taxon>
        <taxon>Vertebrata</taxon>
        <taxon>Euteleostomi</taxon>
        <taxon>Archelosauria</taxon>
        <taxon>Archosauria</taxon>
        <taxon>Dinosauria</taxon>
        <taxon>Saurischia</taxon>
        <taxon>Theropoda</taxon>
        <taxon>Coelurosauria</taxon>
        <taxon>Aves</taxon>
        <taxon>Neognathae</taxon>
        <taxon>Neoaves</taxon>
        <taxon>Telluraves</taxon>
        <taxon>Coraciimorphae</taxon>
        <taxon>Piciformes</taxon>
        <taxon>Ramphastidae</taxon>
        <taxon>Semnornis</taxon>
    </lineage>
</organism>
<keyword evidence="6" id="KW-1185">Reference proteome</keyword>
<dbReference type="GO" id="GO:0005829">
    <property type="term" value="C:cytosol"/>
    <property type="evidence" value="ECO:0007669"/>
    <property type="project" value="TreeGrafter"/>
</dbReference>
<dbReference type="InterPro" id="IPR016035">
    <property type="entry name" value="Acyl_Trfase/lysoPLipase"/>
</dbReference>
<evidence type="ECO:0000259" key="4">
    <source>
        <dbReference type="PROSITE" id="PS51210"/>
    </source>
</evidence>
<proteinExistence type="predicted"/>
<dbReference type="OrthoDB" id="419768at2759"/>
<dbReference type="GO" id="GO:0046475">
    <property type="term" value="P:glycerophospholipid catabolic process"/>
    <property type="evidence" value="ECO:0007669"/>
    <property type="project" value="TreeGrafter"/>
</dbReference>
<dbReference type="PANTHER" id="PTHR10728">
    <property type="entry name" value="CYTOSOLIC PHOSPHOLIPASE A2"/>
    <property type="match status" value="1"/>
</dbReference>
<accession>A0A7L2IBN8</accession>
<evidence type="ECO:0000256" key="2">
    <source>
        <dbReference type="ARBA" id="ARBA00023098"/>
    </source>
</evidence>
<feature type="domain" description="PLA2c" evidence="4">
    <location>
        <begin position="1"/>
        <end position="239"/>
    </location>
</feature>
<dbReference type="GO" id="GO:0005509">
    <property type="term" value="F:calcium ion binding"/>
    <property type="evidence" value="ECO:0007669"/>
    <property type="project" value="TreeGrafter"/>
</dbReference>
<evidence type="ECO:0000313" key="6">
    <source>
        <dbReference type="Proteomes" id="UP000536381"/>
    </source>
</evidence>
<sequence>EQVPVVAIMTTGGGTRALTAMYAHLLSVQELNVLDCVSYITGLSGTTWTMSNLYEDPGWSQKDLKGTLNDARKQVLKNKFLACFAPDRLKYYLKELCQREQEGHQTCFTDLWGLIIETMLHEKEDSHKLTDQQQALNQGQNPLPIYLSLNVKDKISDQDFREWVEFTPYEVGFPKYGAFIRAEDFGSEFFMGRLMKKIPESRICFLEGIWSSVFSLNLMDAWYLSVNSEDFWHKWTRDK</sequence>